<dbReference type="EMBL" id="BART01011084">
    <property type="protein sequence ID" value="GAG80545.1"/>
    <property type="molecule type" value="Genomic_DNA"/>
</dbReference>
<sequence>ERLKRKYKLKTLGETLKKVKGVFYRLKLEEELK</sequence>
<evidence type="ECO:0000313" key="1">
    <source>
        <dbReference type="EMBL" id="GAG80545.1"/>
    </source>
</evidence>
<comment type="caution">
    <text evidence="1">The sequence shown here is derived from an EMBL/GenBank/DDBJ whole genome shotgun (WGS) entry which is preliminary data.</text>
</comment>
<reference evidence="1" key="1">
    <citation type="journal article" date="2014" name="Front. Microbiol.">
        <title>High frequency of phylogenetically diverse reductive dehalogenase-homologous genes in deep subseafloor sedimentary metagenomes.</title>
        <authorList>
            <person name="Kawai M."/>
            <person name="Futagami T."/>
            <person name="Toyoda A."/>
            <person name="Takaki Y."/>
            <person name="Nishi S."/>
            <person name="Hori S."/>
            <person name="Arai W."/>
            <person name="Tsubouchi T."/>
            <person name="Morono Y."/>
            <person name="Uchiyama I."/>
            <person name="Ito T."/>
            <person name="Fujiyama A."/>
            <person name="Inagaki F."/>
            <person name="Takami H."/>
        </authorList>
    </citation>
    <scope>NUCLEOTIDE SEQUENCE</scope>
    <source>
        <strain evidence="1">Expedition CK06-06</strain>
    </source>
</reference>
<name>X1ADH0_9ZZZZ</name>
<organism evidence="1">
    <name type="scientific">marine sediment metagenome</name>
    <dbReference type="NCBI Taxonomy" id="412755"/>
    <lineage>
        <taxon>unclassified sequences</taxon>
        <taxon>metagenomes</taxon>
        <taxon>ecological metagenomes</taxon>
    </lineage>
</organism>
<gene>
    <name evidence="1" type="ORF">S01H4_23789</name>
</gene>
<protein>
    <submittedName>
        <fullName evidence="1">Uncharacterized protein</fullName>
    </submittedName>
</protein>
<dbReference type="AlphaFoldDB" id="X1ADH0"/>
<feature type="non-terminal residue" evidence="1">
    <location>
        <position position="1"/>
    </location>
</feature>
<accession>X1ADH0</accession>
<proteinExistence type="predicted"/>